<evidence type="ECO:0000313" key="4">
    <source>
        <dbReference type="Proteomes" id="UP000827284"/>
    </source>
</evidence>
<dbReference type="EMBL" id="BQFW01000010">
    <property type="protein sequence ID" value="GJJ75031.1"/>
    <property type="molecule type" value="Genomic_DNA"/>
</dbReference>
<feature type="region of interest" description="Disordered" evidence="1">
    <location>
        <begin position="1"/>
        <end position="53"/>
    </location>
</feature>
<reference evidence="3" key="1">
    <citation type="submission" date="2021-11" db="EMBL/GenBank/DDBJ databases">
        <authorList>
            <person name="Herlambang A."/>
            <person name="Guo Y."/>
            <person name="Takashima Y."/>
            <person name="Nishizawa T."/>
        </authorList>
    </citation>
    <scope>NUCLEOTIDE SEQUENCE</scope>
    <source>
        <strain evidence="3">E1425</strain>
    </source>
</reference>
<keyword evidence="2" id="KW-1133">Transmembrane helix</keyword>
<accession>A0A9P3HEC9</accession>
<sequence>MDESNEHTSLVRSNGALNGANQNSTNNGYNTRNGHHHCNSHNQPRTRAATGDGFVRRDPRTLLTQVQRSLAFFQDWAADFLHGKEDSAIVSWVQSARVAKTFMMIINVLLAISAFVLIGVESLEMVLREPILDYLLPESEITFLAAGLTIVACAFGLAVGYNLLVEEDTPGKKDDGDGQQDRGNSGQNGRDPEPPSPPHPTSRMVGQSSNPALIAQRTIARPRIMFTKASVNLLLGYVVLMTVLLVVFTITIVQRSNHLSKSNDEIFNAWGVAFKQRTLIGDFQLRHHCCGFNNVRDRSYPPYHQNPDPGDPANLPCPINPRFEFQEPCKDLLTKDFWRWQNGIQHLLLVQLTMLVSLLLLAMGLSGIGLSELKERKHQDLEDTEAQRQGTNSTPTGAARREEYASERPLLLENESSRSGNGSLLIDIASEPSRTPVEQDTLI</sequence>
<keyword evidence="4" id="KW-1185">Reference proteome</keyword>
<feature type="compositionally biased region" description="Polar residues" evidence="1">
    <location>
        <begin position="7"/>
        <end position="32"/>
    </location>
</feature>
<protein>
    <submittedName>
        <fullName evidence="3">Uncharacterized protein</fullName>
    </submittedName>
</protein>
<comment type="caution">
    <text evidence="3">The sequence shown here is derived from an EMBL/GenBank/DDBJ whole genome shotgun (WGS) entry which is preliminary data.</text>
</comment>
<proteinExistence type="predicted"/>
<reference evidence="3" key="2">
    <citation type="journal article" date="2022" name="Microbiol. Resour. Announc.">
        <title>Whole-Genome Sequence of Entomortierella parvispora E1425, a Mucoromycotan Fungus Associated with Burkholderiaceae-Related Endosymbiotic Bacteria.</title>
        <authorList>
            <person name="Herlambang A."/>
            <person name="Guo Y."/>
            <person name="Takashima Y."/>
            <person name="Narisawa K."/>
            <person name="Ohta H."/>
            <person name="Nishizawa T."/>
        </authorList>
    </citation>
    <scope>NUCLEOTIDE SEQUENCE</scope>
    <source>
        <strain evidence="3">E1425</strain>
    </source>
</reference>
<name>A0A9P3HEC9_9FUNG</name>
<keyword evidence="2" id="KW-0812">Transmembrane</keyword>
<feature type="transmembrane region" description="Helical" evidence="2">
    <location>
        <begin position="143"/>
        <end position="164"/>
    </location>
</feature>
<keyword evidence="2" id="KW-0472">Membrane</keyword>
<feature type="compositionally biased region" description="Polar residues" evidence="1">
    <location>
        <begin position="432"/>
        <end position="443"/>
    </location>
</feature>
<organism evidence="3 4">
    <name type="scientific">Entomortierella parvispora</name>
    <dbReference type="NCBI Taxonomy" id="205924"/>
    <lineage>
        <taxon>Eukaryota</taxon>
        <taxon>Fungi</taxon>
        <taxon>Fungi incertae sedis</taxon>
        <taxon>Mucoromycota</taxon>
        <taxon>Mortierellomycotina</taxon>
        <taxon>Mortierellomycetes</taxon>
        <taxon>Mortierellales</taxon>
        <taxon>Mortierellaceae</taxon>
        <taxon>Entomortierella</taxon>
    </lineage>
</organism>
<feature type="transmembrane region" description="Helical" evidence="2">
    <location>
        <begin position="102"/>
        <end position="123"/>
    </location>
</feature>
<gene>
    <name evidence="3" type="ORF">EMPS_07389</name>
</gene>
<dbReference type="OrthoDB" id="2409294at2759"/>
<feature type="region of interest" description="Disordered" evidence="1">
    <location>
        <begin position="169"/>
        <end position="208"/>
    </location>
</feature>
<evidence type="ECO:0000313" key="3">
    <source>
        <dbReference type="EMBL" id="GJJ75031.1"/>
    </source>
</evidence>
<feature type="transmembrane region" description="Helical" evidence="2">
    <location>
        <begin position="231"/>
        <end position="253"/>
    </location>
</feature>
<evidence type="ECO:0000256" key="1">
    <source>
        <dbReference type="SAM" id="MobiDB-lite"/>
    </source>
</evidence>
<feature type="compositionally biased region" description="Basic and acidic residues" evidence="1">
    <location>
        <begin position="169"/>
        <end position="180"/>
    </location>
</feature>
<evidence type="ECO:0000256" key="2">
    <source>
        <dbReference type="SAM" id="Phobius"/>
    </source>
</evidence>
<feature type="region of interest" description="Disordered" evidence="1">
    <location>
        <begin position="379"/>
        <end position="443"/>
    </location>
</feature>
<feature type="compositionally biased region" description="Polar residues" evidence="1">
    <location>
        <begin position="387"/>
        <end position="396"/>
    </location>
</feature>
<dbReference type="AlphaFoldDB" id="A0A9P3HEC9"/>
<dbReference type="Proteomes" id="UP000827284">
    <property type="component" value="Unassembled WGS sequence"/>
</dbReference>
<feature type="transmembrane region" description="Helical" evidence="2">
    <location>
        <begin position="348"/>
        <end position="370"/>
    </location>
</feature>